<evidence type="ECO:0000256" key="3">
    <source>
        <dbReference type="ARBA" id="ARBA00022771"/>
    </source>
</evidence>
<dbReference type="GO" id="GO:0061630">
    <property type="term" value="F:ubiquitin protein ligase activity"/>
    <property type="evidence" value="ECO:0007669"/>
    <property type="project" value="UniProtKB-EC"/>
</dbReference>
<dbReference type="InterPro" id="IPR001841">
    <property type="entry name" value="Znf_RING"/>
</dbReference>
<dbReference type="Pfam" id="PF00642">
    <property type="entry name" value="zf-CCCH"/>
    <property type="match status" value="1"/>
</dbReference>
<dbReference type="Pfam" id="PF14608">
    <property type="entry name" value="zf-CCCH_2"/>
    <property type="match status" value="2"/>
</dbReference>
<organism evidence="9 10">
    <name type="scientific">Ensete ventricosum</name>
    <name type="common">Abyssinian banana</name>
    <name type="synonym">Musa ensete</name>
    <dbReference type="NCBI Taxonomy" id="4639"/>
    <lineage>
        <taxon>Eukaryota</taxon>
        <taxon>Viridiplantae</taxon>
        <taxon>Streptophyta</taxon>
        <taxon>Embryophyta</taxon>
        <taxon>Tracheophyta</taxon>
        <taxon>Spermatophyta</taxon>
        <taxon>Magnoliopsida</taxon>
        <taxon>Liliopsida</taxon>
        <taxon>Zingiberales</taxon>
        <taxon>Musaceae</taxon>
        <taxon>Ensete</taxon>
    </lineage>
</organism>
<dbReference type="InterPro" id="IPR017907">
    <property type="entry name" value="Znf_RING_CS"/>
</dbReference>
<evidence type="ECO:0000313" key="10">
    <source>
        <dbReference type="Proteomes" id="UP001222027"/>
    </source>
</evidence>
<evidence type="ECO:0000259" key="8">
    <source>
        <dbReference type="PROSITE" id="PS50103"/>
    </source>
</evidence>
<dbReference type="AlphaFoldDB" id="A0AAV8Q0D2"/>
<dbReference type="PROSITE" id="PS50103">
    <property type="entry name" value="ZF_C3H1"/>
    <property type="match status" value="3"/>
</dbReference>
<dbReference type="SUPFAM" id="SSF57850">
    <property type="entry name" value="RING/U-box"/>
    <property type="match status" value="1"/>
</dbReference>
<accession>A0AAV8Q0D2</accession>
<dbReference type="EMBL" id="JAQQAF010000009">
    <property type="protein sequence ID" value="KAJ8459914.1"/>
    <property type="molecule type" value="Genomic_DNA"/>
</dbReference>
<feature type="zinc finger region" description="C3H1-type" evidence="5">
    <location>
        <begin position="1"/>
        <end position="28"/>
    </location>
</feature>
<keyword evidence="6" id="KW-0472">Membrane</keyword>
<evidence type="ECO:0000256" key="6">
    <source>
        <dbReference type="SAM" id="Phobius"/>
    </source>
</evidence>
<evidence type="ECO:0000256" key="4">
    <source>
        <dbReference type="ARBA" id="ARBA00022833"/>
    </source>
</evidence>
<evidence type="ECO:0000259" key="7">
    <source>
        <dbReference type="PROSITE" id="PS50089"/>
    </source>
</evidence>
<dbReference type="SMART" id="SM00184">
    <property type="entry name" value="RING"/>
    <property type="match status" value="1"/>
</dbReference>
<protein>
    <recommendedName>
        <fullName evidence="11">RING-type E3 ubiquitin transferase</fullName>
    </recommendedName>
</protein>
<feature type="transmembrane region" description="Helical" evidence="6">
    <location>
        <begin position="406"/>
        <end position="427"/>
    </location>
</feature>
<keyword evidence="3 5" id="KW-0863">Zinc-finger</keyword>
<gene>
    <name evidence="9" type="ORF">OPV22_032840</name>
</gene>
<evidence type="ECO:0000313" key="9">
    <source>
        <dbReference type="EMBL" id="KAJ8459914.1"/>
    </source>
</evidence>
<keyword evidence="6" id="KW-1133">Transmembrane helix</keyword>
<dbReference type="InterPro" id="IPR036855">
    <property type="entry name" value="Znf_CCCH_sf"/>
</dbReference>
<dbReference type="Proteomes" id="UP001222027">
    <property type="component" value="Unassembled WGS sequence"/>
</dbReference>
<keyword evidence="10" id="KW-1185">Reference proteome</keyword>
<proteinExistence type="predicted"/>
<dbReference type="PANTHER" id="PTHR11224">
    <property type="entry name" value="MAKORIN-RELATED"/>
    <property type="match status" value="1"/>
</dbReference>
<dbReference type="PROSITE" id="PS00518">
    <property type="entry name" value="ZF_RING_1"/>
    <property type="match status" value="1"/>
</dbReference>
<dbReference type="SUPFAM" id="SSF90229">
    <property type="entry name" value="CCCH zinc finger"/>
    <property type="match status" value="2"/>
</dbReference>
<dbReference type="Pfam" id="PF00097">
    <property type="entry name" value="zf-C3HC4"/>
    <property type="match status" value="1"/>
</dbReference>
<feature type="domain" description="C3H1-type" evidence="8">
    <location>
        <begin position="1"/>
        <end position="28"/>
    </location>
</feature>
<dbReference type="PANTHER" id="PTHR11224:SF10">
    <property type="entry name" value="IP09428P-RELATED"/>
    <property type="match status" value="1"/>
</dbReference>
<dbReference type="Gene3D" id="3.30.40.10">
    <property type="entry name" value="Zinc/RING finger domain, C3HC4 (zinc finger)"/>
    <property type="match status" value="1"/>
</dbReference>
<dbReference type="InterPro" id="IPR045072">
    <property type="entry name" value="MKRN-like"/>
</dbReference>
<dbReference type="InterPro" id="IPR013083">
    <property type="entry name" value="Znf_RING/FYVE/PHD"/>
</dbReference>
<name>A0AAV8Q0D2_ENSVE</name>
<evidence type="ECO:0008006" key="11">
    <source>
        <dbReference type="Google" id="ProtNLM"/>
    </source>
</evidence>
<feature type="zinc finger region" description="C3H1-type" evidence="5">
    <location>
        <begin position="253"/>
        <end position="282"/>
    </location>
</feature>
<evidence type="ECO:0000256" key="5">
    <source>
        <dbReference type="PROSITE-ProRule" id="PRU00723"/>
    </source>
</evidence>
<feature type="zinc finger region" description="C3H1-type" evidence="5">
    <location>
        <begin position="29"/>
        <end position="56"/>
    </location>
</feature>
<keyword evidence="6" id="KW-0812">Transmembrane</keyword>
<evidence type="ECO:0000256" key="2">
    <source>
        <dbReference type="ARBA" id="ARBA00022723"/>
    </source>
</evidence>
<reference evidence="9 10" key="1">
    <citation type="submission" date="2022-12" db="EMBL/GenBank/DDBJ databases">
        <title>Chromosome-scale assembly of the Ensete ventricosum genome.</title>
        <authorList>
            <person name="Dussert Y."/>
            <person name="Stocks J."/>
            <person name="Wendawek A."/>
            <person name="Woldeyes F."/>
            <person name="Nichols R.A."/>
            <person name="Borrell J.S."/>
        </authorList>
    </citation>
    <scope>NUCLEOTIDE SEQUENCE [LARGE SCALE GENOMIC DNA]</scope>
    <source>
        <strain evidence="10">cv. Maze</strain>
        <tissue evidence="9">Seeds</tissue>
    </source>
</reference>
<dbReference type="SMART" id="SM00356">
    <property type="entry name" value="ZnF_C3H1"/>
    <property type="match status" value="3"/>
</dbReference>
<dbReference type="Gene3D" id="4.10.1000.10">
    <property type="entry name" value="Zinc finger, CCCH-type"/>
    <property type="match status" value="1"/>
</dbReference>
<dbReference type="GO" id="GO:0000209">
    <property type="term" value="P:protein polyubiquitination"/>
    <property type="evidence" value="ECO:0007669"/>
    <property type="project" value="InterPro"/>
</dbReference>
<keyword evidence="1" id="KW-0808">Transferase</keyword>
<dbReference type="CDD" id="cd16521">
    <property type="entry name" value="RING-HC_MKRN"/>
    <property type="match status" value="1"/>
</dbReference>
<dbReference type="InterPro" id="IPR000571">
    <property type="entry name" value="Znf_CCCH"/>
</dbReference>
<feature type="transmembrane region" description="Helical" evidence="6">
    <location>
        <begin position="375"/>
        <end position="394"/>
    </location>
</feature>
<keyword evidence="2 5" id="KW-0479">Metal-binding</keyword>
<dbReference type="InterPro" id="IPR018957">
    <property type="entry name" value="Znf_C3HC4_RING-type"/>
</dbReference>
<dbReference type="GO" id="GO:0008270">
    <property type="term" value="F:zinc ion binding"/>
    <property type="evidence" value="ECO:0007669"/>
    <property type="project" value="UniProtKB-KW"/>
</dbReference>
<keyword evidence="4 5" id="KW-0862">Zinc</keyword>
<dbReference type="PROSITE" id="PS50089">
    <property type="entry name" value="ZF_RING_2"/>
    <property type="match status" value="1"/>
</dbReference>
<sequence>MPRRVLCKYFAHGTCLKAEYCEFSHDWRDRSNKACTFYQKGLCIYGSRCRYSHVGVSCHETSDPASSISHQASSSSQVACPSRASLSRETSQAFRIPLNLPASSQSHIRPCEHAQTQKVGADTCLSDESSHVHARIRPGKREEHSTIGQKQNKLLETLKYSQEIECSICLEIVLFKPTDAERKFGILSECDHPFCISCIRNWRRNSPACGIDLNTALRACPVCRKHSYFVVPSVTWFSTKEEKQAIIDTYKDKLKSIDCKYYDFGNGTCPFGTSCFYKHIYKPNTIRRNTCRPHRYRLHPHRHGQVMEGEELEDVVNQLVMGNELANLAALLDVNEGEFEDIDDDDLGSLLATRAAFDRTLAPPSRPFAMEMRKIACAVLVAAATITTALAAEAPAPGPASAASAAATPAVGAAIAASVLSFFAFYLQ</sequence>
<feature type="domain" description="RING-type" evidence="7">
    <location>
        <begin position="166"/>
        <end position="224"/>
    </location>
</feature>
<evidence type="ECO:0000256" key="1">
    <source>
        <dbReference type="ARBA" id="ARBA00022679"/>
    </source>
</evidence>
<feature type="domain" description="C3H1-type" evidence="8">
    <location>
        <begin position="29"/>
        <end position="56"/>
    </location>
</feature>
<comment type="caution">
    <text evidence="9">The sequence shown here is derived from an EMBL/GenBank/DDBJ whole genome shotgun (WGS) entry which is preliminary data.</text>
</comment>
<feature type="domain" description="C3H1-type" evidence="8">
    <location>
        <begin position="253"/>
        <end position="282"/>
    </location>
</feature>